<dbReference type="EMBL" id="CAKASE010000083">
    <property type="protein sequence ID" value="CAG9585436.1"/>
    <property type="molecule type" value="Genomic_DNA"/>
</dbReference>
<keyword evidence="2" id="KW-1185">Reference proteome</keyword>
<gene>
    <name evidence="1" type="ORF">DCHRY22_LOCUS15845</name>
</gene>
<sequence>MGRSNPLYVTKCPVPYYEVFHNIDERGDAHSSRPLIQVVSDPCLSGKKRKITTLLPLLDIDIPISSLPPKQKYSNDEGAFC</sequence>
<proteinExistence type="predicted"/>
<dbReference type="Proteomes" id="UP000789524">
    <property type="component" value="Unassembled WGS sequence"/>
</dbReference>
<evidence type="ECO:0000313" key="1">
    <source>
        <dbReference type="EMBL" id="CAG9585436.1"/>
    </source>
</evidence>
<accession>A0A8J2RAP1</accession>
<organism evidence="1 2">
    <name type="scientific">Danaus chrysippus</name>
    <name type="common">African queen</name>
    <dbReference type="NCBI Taxonomy" id="151541"/>
    <lineage>
        <taxon>Eukaryota</taxon>
        <taxon>Metazoa</taxon>
        <taxon>Ecdysozoa</taxon>
        <taxon>Arthropoda</taxon>
        <taxon>Hexapoda</taxon>
        <taxon>Insecta</taxon>
        <taxon>Pterygota</taxon>
        <taxon>Neoptera</taxon>
        <taxon>Endopterygota</taxon>
        <taxon>Lepidoptera</taxon>
        <taxon>Glossata</taxon>
        <taxon>Ditrysia</taxon>
        <taxon>Papilionoidea</taxon>
        <taxon>Nymphalidae</taxon>
        <taxon>Danainae</taxon>
        <taxon>Danaini</taxon>
        <taxon>Danaina</taxon>
        <taxon>Danaus</taxon>
        <taxon>Anosia</taxon>
    </lineage>
</organism>
<name>A0A8J2RAP1_9NEOP</name>
<reference evidence="1" key="1">
    <citation type="submission" date="2021-09" db="EMBL/GenBank/DDBJ databases">
        <authorList>
            <person name="Martin H S."/>
        </authorList>
    </citation>
    <scope>NUCLEOTIDE SEQUENCE</scope>
</reference>
<evidence type="ECO:0000313" key="2">
    <source>
        <dbReference type="Proteomes" id="UP000789524"/>
    </source>
</evidence>
<comment type="caution">
    <text evidence="1">The sequence shown here is derived from an EMBL/GenBank/DDBJ whole genome shotgun (WGS) entry which is preliminary data.</text>
</comment>
<protein>
    <submittedName>
        <fullName evidence="1">(African queen) hypothetical protein</fullName>
    </submittedName>
</protein>
<dbReference type="AlphaFoldDB" id="A0A8J2RAP1"/>